<keyword evidence="7 12" id="KW-0521">NADP</keyword>
<evidence type="ECO:0000256" key="8">
    <source>
        <dbReference type="ARBA" id="ARBA00023002"/>
    </source>
</evidence>
<dbReference type="EC" id="1.5.1.5" evidence="12"/>
<keyword evidence="16" id="KW-1185">Reference proteome</keyword>
<feature type="domain" description="Tetrahydrofolate dehydrogenase/cyclohydrolase NAD(P)-binding" evidence="14">
    <location>
        <begin position="153"/>
        <end position="292"/>
    </location>
</feature>
<keyword evidence="11 12" id="KW-0511">Multifunctional enzyme</keyword>
<feature type="binding site" evidence="12">
    <location>
        <position position="245"/>
    </location>
    <ligand>
        <name>NADP(+)</name>
        <dbReference type="ChEBI" id="CHEBI:58349"/>
    </ligand>
</feature>
<evidence type="ECO:0000259" key="14">
    <source>
        <dbReference type="Pfam" id="PF02882"/>
    </source>
</evidence>
<dbReference type="InterPro" id="IPR046346">
    <property type="entry name" value="Aminoacid_DH-like_N_sf"/>
</dbReference>
<dbReference type="Gene3D" id="3.40.50.720">
    <property type="entry name" value="NAD(P)-binding Rossmann-like Domain"/>
    <property type="match status" value="1"/>
</dbReference>
<protein>
    <recommendedName>
        <fullName evidence="12">Bifunctional protein FolD</fullName>
    </recommendedName>
    <domain>
        <recommendedName>
            <fullName evidence="12">Methylenetetrahydrofolate dehydrogenase</fullName>
            <ecNumber evidence="12">1.5.1.5</ecNumber>
        </recommendedName>
    </domain>
    <domain>
        <recommendedName>
            <fullName evidence="12">Methenyltetrahydrofolate cyclohydrolase</fullName>
            <ecNumber evidence="12">3.5.4.9</ecNumber>
        </recommendedName>
    </domain>
</protein>
<dbReference type="GO" id="GO:0004477">
    <property type="term" value="F:methenyltetrahydrofolate cyclohydrolase activity"/>
    <property type="evidence" value="ECO:0007669"/>
    <property type="project" value="UniProtKB-UniRule"/>
</dbReference>
<evidence type="ECO:0000256" key="2">
    <source>
        <dbReference type="ARBA" id="ARBA00011738"/>
    </source>
</evidence>
<dbReference type="GO" id="GO:0005829">
    <property type="term" value="C:cytosol"/>
    <property type="evidence" value="ECO:0007669"/>
    <property type="project" value="TreeGrafter"/>
</dbReference>
<dbReference type="HAMAP" id="MF_01576">
    <property type="entry name" value="THF_DHG_CYH"/>
    <property type="match status" value="1"/>
</dbReference>
<dbReference type="Proteomes" id="UP001289135">
    <property type="component" value="Unassembled WGS sequence"/>
</dbReference>
<dbReference type="EMBL" id="JARGYU010000001">
    <property type="protein sequence ID" value="MDZ5760896.1"/>
    <property type="molecule type" value="Genomic_DNA"/>
</dbReference>
<dbReference type="PROSITE" id="PS00767">
    <property type="entry name" value="THF_DHG_CYH_2"/>
    <property type="match status" value="1"/>
</dbReference>
<dbReference type="RefSeq" id="WP_407659019.1">
    <property type="nucleotide sequence ID" value="NZ_JARGYU010000001.1"/>
</dbReference>
<dbReference type="GO" id="GO:0035999">
    <property type="term" value="P:tetrahydrofolate interconversion"/>
    <property type="evidence" value="ECO:0007669"/>
    <property type="project" value="UniProtKB-UniRule"/>
</dbReference>
<gene>
    <name evidence="12" type="primary">folD</name>
    <name evidence="15" type="ORF">Lyticum_00049</name>
</gene>
<evidence type="ECO:0000313" key="15">
    <source>
        <dbReference type="EMBL" id="MDZ5760896.1"/>
    </source>
</evidence>
<dbReference type="PANTHER" id="PTHR48099">
    <property type="entry name" value="C-1-TETRAHYDROFOLATE SYNTHASE, CYTOPLASMIC-RELATED"/>
    <property type="match status" value="1"/>
</dbReference>
<reference evidence="15" key="1">
    <citation type="submission" date="2023-02" db="EMBL/GenBank/DDBJ databases">
        <title>Host association and intracellularity evolved multiple times independently in the Rickettsiales.</title>
        <authorList>
            <person name="Castelli M."/>
            <person name="Nardi T."/>
            <person name="Gammuto L."/>
            <person name="Bellinzona G."/>
            <person name="Sabaneyeva E."/>
            <person name="Potekhin A."/>
            <person name="Serra V."/>
            <person name="Petroni G."/>
            <person name="Sassera D."/>
        </authorList>
    </citation>
    <scope>NUCLEOTIDE SEQUENCE</scope>
    <source>
        <strain evidence="15">USBL-36I1</strain>
    </source>
</reference>
<accession>A0AAE4VJF1</accession>
<evidence type="ECO:0000256" key="7">
    <source>
        <dbReference type="ARBA" id="ARBA00022857"/>
    </source>
</evidence>
<evidence type="ECO:0000256" key="6">
    <source>
        <dbReference type="ARBA" id="ARBA00022801"/>
    </source>
</evidence>
<dbReference type="SUPFAM" id="SSF51735">
    <property type="entry name" value="NAD(P)-binding Rossmann-fold domains"/>
    <property type="match status" value="1"/>
</dbReference>
<dbReference type="InterPro" id="IPR000672">
    <property type="entry name" value="THF_DH/CycHdrlase"/>
</dbReference>
<dbReference type="Gene3D" id="3.40.50.10860">
    <property type="entry name" value="Leucine Dehydrogenase, chain A, domain 1"/>
    <property type="match status" value="1"/>
</dbReference>
<keyword evidence="8 12" id="KW-0560">Oxidoreductase</keyword>
<dbReference type="GO" id="GO:0009086">
    <property type="term" value="P:methionine biosynthetic process"/>
    <property type="evidence" value="ECO:0007669"/>
    <property type="project" value="UniProtKB-KW"/>
</dbReference>
<comment type="pathway">
    <text evidence="1 12">One-carbon metabolism; tetrahydrofolate interconversion.</text>
</comment>
<keyword evidence="3 12" id="KW-0554">One-carbon metabolism</keyword>
<dbReference type="InterPro" id="IPR020630">
    <property type="entry name" value="THF_DH/CycHdrlase_cat_dom"/>
</dbReference>
<name>A0AAE4VJF1_9RICK</name>
<comment type="catalytic activity">
    <reaction evidence="12">
        <text>(6R)-5,10-methylene-5,6,7,8-tetrahydrofolate + NADP(+) = (6R)-5,10-methenyltetrahydrofolate + NADPH</text>
        <dbReference type="Rhea" id="RHEA:22812"/>
        <dbReference type="ChEBI" id="CHEBI:15636"/>
        <dbReference type="ChEBI" id="CHEBI:57455"/>
        <dbReference type="ChEBI" id="CHEBI:57783"/>
        <dbReference type="ChEBI" id="CHEBI:58349"/>
        <dbReference type="EC" id="1.5.1.5"/>
    </reaction>
</comment>
<evidence type="ECO:0000256" key="12">
    <source>
        <dbReference type="HAMAP-Rule" id="MF_01576"/>
    </source>
</evidence>
<dbReference type="EC" id="3.5.4.9" evidence="12"/>
<dbReference type="InterPro" id="IPR020867">
    <property type="entry name" value="THF_DH/CycHdrlase_CS"/>
</dbReference>
<keyword evidence="4 12" id="KW-0028">Amino-acid biosynthesis</keyword>
<evidence type="ECO:0000256" key="3">
    <source>
        <dbReference type="ARBA" id="ARBA00022563"/>
    </source>
</evidence>
<dbReference type="AlphaFoldDB" id="A0AAE4VJF1"/>
<evidence type="ECO:0000313" key="16">
    <source>
        <dbReference type="Proteomes" id="UP001289135"/>
    </source>
</evidence>
<dbReference type="InterPro" id="IPR020631">
    <property type="entry name" value="THF_DH/CycHdrlase_NAD-bd_dom"/>
</dbReference>
<keyword evidence="6 12" id="KW-0378">Hydrolase</keyword>
<evidence type="ECO:0000256" key="10">
    <source>
        <dbReference type="ARBA" id="ARBA00023167"/>
    </source>
</evidence>
<dbReference type="PANTHER" id="PTHR48099:SF5">
    <property type="entry name" value="C-1-TETRAHYDROFOLATE SYNTHASE, CYTOPLASMIC"/>
    <property type="match status" value="1"/>
</dbReference>
<comment type="function">
    <text evidence="12">Catalyzes the oxidation of 5,10-methylenetetrahydrofolate to 5,10-methenyltetrahydrofolate and then the hydrolysis of 5,10-methenyltetrahydrofolate to 10-formyltetrahydrofolate.</text>
</comment>
<organism evidence="15 16">
    <name type="scientific">Lyticum sinuosum</name>
    <dbReference type="NCBI Taxonomy" id="1332059"/>
    <lineage>
        <taxon>Bacteria</taxon>
        <taxon>Pseudomonadati</taxon>
        <taxon>Pseudomonadota</taxon>
        <taxon>Alphaproteobacteria</taxon>
        <taxon>Rickettsiales</taxon>
        <taxon>Lyticum</taxon>
    </lineage>
</organism>
<dbReference type="Pfam" id="PF02882">
    <property type="entry name" value="THF_DHG_CYH_C"/>
    <property type="match status" value="1"/>
</dbReference>
<evidence type="ECO:0000256" key="11">
    <source>
        <dbReference type="ARBA" id="ARBA00023268"/>
    </source>
</evidence>
<dbReference type="SUPFAM" id="SSF53223">
    <property type="entry name" value="Aminoacid dehydrogenase-like, N-terminal domain"/>
    <property type="match status" value="1"/>
</dbReference>
<feature type="binding site" evidence="12">
    <location>
        <begin position="179"/>
        <end position="181"/>
    </location>
    <ligand>
        <name>NADP(+)</name>
        <dbReference type="ChEBI" id="CHEBI:58349"/>
    </ligand>
</feature>
<dbReference type="GO" id="GO:0004488">
    <property type="term" value="F:methylenetetrahydrofolate dehydrogenase (NADP+) activity"/>
    <property type="evidence" value="ECO:0007669"/>
    <property type="project" value="UniProtKB-UniRule"/>
</dbReference>
<dbReference type="Pfam" id="PF00763">
    <property type="entry name" value="THF_DHG_CYH"/>
    <property type="match status" value="1"/>
</dbReference>
<evidence type="ECO:0000256" key="5">
    <source>
        <dbReference type="ARBA" id="ARBA00022755"/>
    </source>
</evidence>
<sequence>MINSAIIMNGNEVAGNILVKIKEIIKKKGIIPNLAVILVGDNPASLIYVNNKMRKAKDIGIECHIVQLPYHTTQKELLLIIESYNKKVEIDGIIVQMPLPNHINSNFIIESISPDKDVDGFHPYNIGKLSVAESGFFNKYSDNILSLNKLFVPCTAAGIMTLLKHYIGDLSGKNTLIIGRSNIVGKPTSIILLTENATITIAHSYSKNIEELCLRADILICAIGKPLFVKGSWIKQGACVIDVGINRIHDNKIIGDVEYDNASKVASYITPVPGGVGPMTIAYLLYNTLQAHLYNYL</sequence>
<comment type="catalytic activity">
    <reaction evidence="12">
        <text>(6R)-5,10-methenyltetrahydrofolate + H2O = (6R)-10-formyltetrahydrofolate + H(+)</text>
        <dbReference type="Rhea" id="RHEA:23700"/>
        <dbReference type="ChEBI" id="CHEBI:15377"/>
        <dbReference type="ChEBI" id="CHEBI:15378"/>
        <dbReference type="ChEBI" id="CHEBI:57455"/>
        <dbReference type="ChEBI" id="CHEBI:195366"/>
        <dbReference type="EC" id="3.5.4.9"/>
    </reaction>
</comment>
<dbReference type="FunFam" id="3.40.50.720:FF:000006">
    <property type="entry name" value="Bifunctional protein FolD"/>
    <property type="match status" value="1"/>
</dbReference>
<evidence type="ECO:0000256" key="1">
    <source>
        <dbReference type="ARBA" id="ARBA00004777"/>
    </source>
</evidence>
<dbReference type="PRINTS" id="PR00085">
    <property type="entry name" value="THFDHDRGNASE"/>
</dbReference>
<proteinExistence type="inferred from homology"/>
<evidence type="ECO:0000256" key="9">
    <source>
        <dbReference type="ARBA" id="ARBA00023102"/>
    </source>
</evidence>
<keyword evidence="5 12" id="KW-0658">Purine biosynthesis</keyword>
<comment type="similarity">
    <text evidence="12">Belongs to the tetrahydrofolate dehydrogenase/cyclohydrolase family.</text>
</comment>
<feature type="domain" description="Tetrahydrofolate dehydrogenase/cyclohydrolase catalytic" evidence="13">
    <location>
        <begin position="8"/>
        <end position="119"/>
    </location>
</feature>
<evidence type="ECO:0000256" key="4">
    <source>
        <dbReference type="ARBA" id="ARBA00022605"/>
    </source>
</evidence>
<dbReference type="GO" id="GO:0000105">
    <property type="term" value="P:L-histidine biosynthetic process"/>
    <property type="evidence" value="ECO:0007669"/>
    <property type="project" value="UniProtKB-KW"/>
</dbReference>
<dbReference type="FunFam" id="3.40.50.10860:FF:000005">
    <property type="entry name" value="C-1-tetrahydrofolate synthase, cytoplasmic, putative"/>
    <property type="match status" value="1"/>
</dbReference>
<evidence type="ECO:0000259" key="13">
    <source>
        <dbReference type="Pfam" id="PF00763"/>
    </source>
</evidence>
<comment type="subunit">
    <text evidence="2 12">Homodimer.</text>
</comment>
<dbReference type="CDD" id="cd01080">
    <property type="entry name" value="NAD_bind_m-THF_DH_Cyclohyd"/>
    <property type="match status" value="1"/>
</dbReference>
<dbReference type="InterPro" id="IPR036291">
    <property type="entry name" value="NAD(P)-bd_dom_sf"/>
</dbReference>
<keyword evidence="10 12" id="KW-0486">Methionine biosynthesis</keyword>
<comment type="caution">
    <text evidence="12">Lacks conserved residue(s) required for the propagation of feature annotation.</text>
</comment>
<keyword evidence="9 12" id="KW-0368">Histidine biosynthesis</keyword>
<dbReference type="GO" id="GO:0006164">
    <property type="term" value="P:purine nucleotide biosynthetic process"/>
    <property type="evidence" value="ECO:0007669"/>
    <property type="project" value="UniProtKB-KW"/>
</dbReference>
<comment type="caution">
    <text evidence="15">The sequence shown here is derived from an EMBL/GenBank/DDBJ whole genome shotgun (WGS) entry which is preliminary data.</text>
</comment>